<evidence type="ECO:0000313" key="3">
    <source>
        <dbReference type="Proteomes" id="UP000245119"/>
    </source>
</evidence>
<dbReference type="AlphaFoldDB" id="A0A2T7P640"/>
<name>A0A2T7P640_POMCA</name>
<keyword evidence="3" id="KW-1185">Reference proteome</keyword>
<feature type="region of interest" description="Disordered" evidence="1">
    <location>
        <begin position="101"/>
        <end position="136"/>
    </location>
</feature>
<proteinExistence type="predicted"/>
<comment type="caution">
    <text evidence="2">The sequence shown here is derived from an EMBL/GenBank/DDBJ whole genome shotgun (WGS) entry which is preliminary data.</text>
</comment>
<dbReference type="EMBL" id="PZQS01000006">
    <property type="protein sequence ID" value="PVD28902.1"/>
    <property type="molecule type" value="Genomic_DNA"/>
</dbReference>
<dbReference type="Proteomes" id="UP000245119">
    <property type="component" value="Linkage Group LG6"/>
</dbReference>
<protein>
    <submittedName>
        <fullName evidence="2">Uncharacterized protein</fullName>
    </submittedName>
</protein>
<organism evidence="2 3">
    <name type="scientific">Pomacea canaliculata</name>
    <name type="common">Golden apple snail</name>
    <dbReference type="NCBI Taxonomy" id="400727"/>
    <lineage>
        <taxon>Eukaryota</taxon>
        <taxon>Metazoa</taxon>
        <taxon>Spiralia</taxon>
        <taxon>Lophotrochozoa</taxon>
        <taxon>Mollusca</taxon>
        <taxon>Gastropoda</taxon>
        <taxon>Caenogastropoda</taxon>
        <taxon>Architaenioglossa</taxon>
        <taxon>Ampullarioidea</taxon>
        <taxon>Ampullariidae</taxon>
        <taxon>Pomacea</taxon>
    </lineage>
</organism>
<reference evidence="2 3" key="1">
    <citation type="submission" date="2018-04" db="EMBL/GenBank/DDBJ databases">
        <title>The genome of golden apple snail Pomacea canaliculata provides insight into stress tolerance and invasive adaptation.</title>
        <authorList>
            <person name="Liu C."/>
            <person name="Liu B."/>
            <person name="Ren Y."/>
            <person name="Zhang Y."/>
            <person name="Wang H."/>
            <person name="Li S."/>
            <person name="Jiang F."/>
            <person name="Yin L."/>
            <person name="Zhang G."/>
            <person name="Qian W."/>
            <person name="Fan W."/>
        </authorList>
    </citation>
    <scope>NUCLEOTIDE SEQUENCE [LARGE SCALE GENOMIC DNA]</scope>
    <source>
        <strain evidence="2">SZHN2017</strain>
        <tissue evidence="2">Muscle</tissue>
    </source>
</reference>
<feature type="compositionally biased region" description="Polar residues" evidence="1">
    <location>
        <begin position="108"/>
        <end position="119"/>
    </location>
</feature>
<sequence length="136" mass="14464">MSRRADDEASLAYCCIQSGEVYRTASGRQEIVDKVNIRGPSLKVSGVQEGRAGKTVGMGKEKKASCQCLTNKGLEGLPTDGATCGPIGTTPTPDSIKREIETKRHQRSSWATSAQTGVTRATLKGMSDASWESDAL</sequence>
<accession>A0A2T7P640</accession>
<gene>
    <name evidence="2" type="ORF">C0Q70_11497</name>
</gene>
<evidence type="ECO:0000313" key="2">
    <source>
        <dbReference type="EMBL" id="PVD28902.1"/>
    </source>
</evidence>
<evidence type="ECO:0000256" key="1">
    <source>
        <dbReference type="SAM" id="MobiDB-lite"/>
    </source>
</evidence>